<evidence type="ECO:0000256" key="1">
    <source>
        <dbReference type="ARBA" id="ARBA00023015"/>
    </source>
</evidence>
<dbReference type="Gene3D" id="1.10.260.40">
    <property type="entry name" value="lambda repressor-like DNA-binding domains"/>
    <property type="match status" value="1"/>
</dbReference>
<dbReference type="CDD" id="cd06267">
    <property type="entry name" value="PBP1_LacI_sugar_binding-like"/>
    <property type="match status" value="1"/>
</dbReference>
<dbReference type="Gene3D" id="3.40.50.2300">
    <property type="match status" value="2"/>
</dbReference>
<dbReference type="GO" id="GO:0000976">
    <property type="term" value="F:transcription cis-regulatory region binding"/>
    <property type="evidence" value="ECO:0007669"/>
    <property type="project" value="TreeGrafter"/>
</dbReference>
<dbReference type="SUPFAM" id="SSF53822">
    <property type="entry name" value="Periplasmic binding protein-like I"/>
    <property type="match status" value="1"/>
</dbReference>
<dbReference type="KEGG" id="vpy:HZI73_07595"/>
<sequence>MVGLKDIAKACGISMTQVSRALNGKDDVSDKTKKLVLETAKRMGYVKNIAAQRLATQQSNQIALFHKGINDNNKFSGTMLVNFLKGMNECLTNRDWEPVLHLVDNFEIPYADYCKQRNIPGVIVMGMAFDDERYLELIKSDFPVVVNDIPIEGENKGCVIINNAYYAAKAVELLITKGCQHIGMLCGHDHASVTIERKAGYQMAIVQQGITYNPDYVVNAMFNYQTAYDKTLALIANHSEIDGIFCHSDAMAIACMKAIQHAGKSIPEDIKVIGFDDIVISEFANPPLSTVKQDYYKKGYVAAQLILDIIQHNEVPYTQVVPCEIIDREST</sequence>
<reference evidence="5" key="1">
    <citation type="submission" date="2020-07" db="EMBL/GenBank/DDBJ databases">
        <title>Vallitalea pronyensis genome.</title>
        <authorList>
            <person name="Postec A."/>
        </authorList>
    </citation>
    <scope>NUCLEOTIDE SEQUENCE</scope>
    <source>
        <strain evidence="5">FatNI3</strain>
    </source>
</reference>
<dbReference type="SMART" id="SM00354">
    <property type="entry name" value="HTH_LACI"/>
    <property type="match status" value="1"/>
</dbReference>
<organism evidence="5 6">
    <name type="scientific">Vallitalea pronyensis</name>
    <dbReference type="NCBI Taxonomy" id="1348613"/>
    <lineage>
        <taxon>Bacteria</taxon>
        <taxon>Bacillati</taxon>
        <taxon>Bacillota</taxon>
        <taxon>Clostridia</taxon>
        <taxon>Lachnospirales</taxon>
        <taxon>Vallitaleaceae</taxon>
        <taxon>Vallitalea</taxon>
    </lineage>
</organism>
<dbReference type="SUPFAM" id="SSF47413">
    <property type="entry name" value="lambda repressor-like DNA-binding domains"/>
    <property type="match status" value="1"/>
</dbReference>
<proteinExistence type="predicted"/>
<evidence type="ECO:0000313" key="5">
    <source>
        <dbReference type="EMBL" id="QUI22172.1"/>
    </source>
</evidence>
<evidence type="ECO:0000256" key="2">
    <source>
        <dbReference type="ARBA" id="ARBA00023125"/>
    </source>
</evidence>
<dbReference type="PANTHER" id="PTHR30146:SF109">
    <property type="entry name" value="HTH-TYPE TRANSCRIPTIONAL REGULATOR GALS"/>
    <property type="match status" value="1"/>
</dbReference>
<protein>
    <submittedName>
        <fullName evidence="5">LacI family DNA-binding transcriptional regulator</fullName>
    </submittedName>
</protein>
<keyword evidence="2 5" id="KW-0238">DNA-binding</keyword>
<dbReference type="AlphaFoldDB" id="A0A8J8MHZ0"/>
<gene>
    <name evidence="5" type="ORF">HZI73_07595</name>
</gene>
<evidence type="ECO:0000259" key="4">
    <source>
        <dbReference type="PROSITE" id="PS50932"/>
    </source>
</evidence>
<name>A0A8J8MHZ0_9FIRM</name>
<dbReference type="PROSITE" id="PS50932">
    <property type="entry name" value="HTH_LACI_2"/>
    <property type="match status" value="1"/>
</dbReference>
<dbReference type="InterPro" id="IPR028082">
    <property type="entry name" value="Peripla_BP_I"/>
</dbReference>
<dbReference type="InterPro" id="IPR010982">
    <property type="entry name" value="Lambda_DNA-bd_dom_sf"/>
</dbReference>
<feature type="domain" description="HTH lacI-type" evidence="4">
    <location>
        <begin position="2"/>
        <end position="56"/>
    </location>
</feature>
<evidence type="ECO:0000313" key="6">
    <source>
        <dbReference type="Proteomes" id="UP000683246"/>
    </source>
</evidence>
<keyword evidence="6" id="KW-1185">Reference proteome</keyword>
<dbReference type="GO" id="GO:0003700">
    <property type="term" value="F:DNA-binding transcription factor activity"/>
    <property type="evidence" value="ECO:0007669"/>
    <property type="project" value="TreeGrafter"/>
</dbReference>
<dbReference type="InterPro" id="IPR000843">
    <property type="entry name" value="HTH_LacI"/>
</dbReference>
<accession>A0A8J8MHZ0</accession>
<evidence type="ECO:0000256" key="3">
    <source>
        <dbReference type="ARBA" id="ARBA00023163"/>
    </source>
</evidence>
<dbReference type="CDD" id="cd01392">
    <property type="entry name" value="HTH_LacI"/>
    <property type="match status" value="1"/>
</dbReference>
<keyword evidence="3" id="KW-0804">Transcription</keyword>
<dbReference type="Pfam" id="PF13377">
    <property type="entry name" value="Peripla_BP_3"/>
    <property type="match status" value="1"/>
</dbReference>
<dbReference type="RefSeq" id="WP_212697651.1">
    <property type="nucleotide sequence ID" value="NZ_CP058649.1"/>
</dbReference>
<dbReference type="Proteomes" id="UP000683246">
    <property type="component" value="Chromosome"/>
</dbReference>
<dbReference type="EMBL" id="CP058649">
    <property type="protein sequence ID" value="QUI22172.1"/>
    <property type="molecule type" value="Genomic_DNA"/>
</dbReference>
<dbReference type="InterPro" id="IPR046335">
    <property type="entry name" value="LacI/GalR-like_sensor"/>
</dbReference>
<dbReference type="PANTHER" id="PTHR30146">
    <property type="entry name" value="LACI-RELATED TRANSCRIPTIONAL REPRESSOR"/>
    <property type="match status" value="1"/>
</dbReference>
<dbReference type="Pfam" id="PF00356">
    <property type="entry name" value="LacI"/>
    <property type="match status" value="1"/>
</dbReference>
<keyword evidence="1" id="KW-0805">Transcription regulation</keyword>